<gene>
    <name evidence="2" type="ORF">V6N12_068591</name>
</gene>
<proteinExistence type="predicted"/>
<feature type="compositionally biased region" description="Polar residues" evidence="1">
    <location>
        <begin position="1"/>
        <end position="16"/>
    </location>
</feature>
<evidence type="ECO:0000313" key="2">
    <source>
        <dbReference type="EMBL" id="KAK8584347.1"/>
    </source>
</evidence>
<reference evidence="2 3" key="1">
    <citation type="journal article" date="2024" name="G3 (Bethesda)">
        <title>Genome assembly of Hibiscus sabdariffa L. provides insights into metabolisms of medicinal natural products.</title>
        <authorList>
            <person name="Kim T."/>
        </authorList>
    </citation>
    <scope>NUCLEOTIDE SEQUENCE [LARGE SCALE GENOMIC DNA]</scope>
    <source>
        <strain evidence="2">TK-2024</strain>
        <tissue evidence="2">Old leaves</tissue>
    </source>
</reference>
<feature type="region of interest" description="Disordered" evidence="1">
    <location>
        <begin position="127"/>
        <end position="159"/>
    </location>
</feature>
<feature type="region of interest" description="Disordered" evidence="1">
    <location>
        <begin position="1"/>
        <end position="44"/>
    </location>
</feature>
<keyword evidence="3" id="KW-1185">Reference proteome</keyword>
<sequence>MERNPSFSNAPLSHKNSGGRPPEFDIQTDRTLNLERPASPTPIDEVHVTKKGRNEIHGLHDPTAIDMDSEYGEIAIDSRTLGQGDLVVNGNGKPHDGQDVKKGDSYAAVTAGKGCVNEGKRCADMFVDEEPGEGGADPLGGMHSNVNSSGGSDIVEINAPSDGVVPHTVLTDNMAPPLVDNASLGDGVGGSVPKNAAYLLSNPSKKSRASKGASNAAKVVPMVDGKVAAMTTHNARQHSDHSPRLSQASDGDDSLYDSRWDAMEDANGHDLEGVEVRDALNPVS</sequence>
<protein>
    <submittedName>
        <fullName evidence="2">Uncharacterized protein</fullName>
    </submittedName>
</protein>
<dbReference type="EMBL" id="JBBPBM010000005">
    <property type="protein sequence ID" value="KAK8584347.1"/>
    <property type="molecule type" value="Genomic_DNA"/>
</dbReference>
<evidence type="ECO:0000313" key="3">
    <source>
        <dbReference type="Proteomes" id="UP001472677"/>
    </source>
</evidence>
<accession>A0ABR2FR54</accession>
<comment type="caution">
    <text evidence="2">The sequence shown here is derived from an EMBL/GenBank/DDBJ whole genome shotgun (WGS) entry which is preliminary data.</text>
</comment>
<name>A0ABR2FR54_9ROSI</name>
<feature type="region of interest" description="Disordered" evidence="1">
    <location>
        <begin position="227"/>
        <end position="284"/>
    </location>
</feature>
<feature type="compositionally biased region" description="Basic and acidic residues" evidence="1">
    <location>
        <begin position="256"/>
        <end position="278"/>
    </location>
</feature>
<dbReference type="Proteomes" id="UP001472677">
    <property type="component" value="Unassembled WGS sequence"/>
</dbReference>
<evidence type="ECO:0000256" key="1">
    <source>
        <dbReference type="SAM" id="MobiDB-lite"/>
    </source>
</evidence>
<organism evidence="2 3">
    <name type="scientific">Hibiscus sabdariffa</name>
    <name type="common">roselle</name>
    <dbReference type="NCBI Taxonomy" id="183260"/>
    <lineage>
        <taxon>Eukaryota</taxon>
        <taxon>Viridiplantae</taxon>
        <taxon>Streptophyta</taxon>
        <taxon>Embryophyta</taxon>
        <taxon>Tracheophyta</taxon>
        <taxon>Spermatophyta</taxon>
        <taxon>Magnoliopsida</taxon>
        <taxon>eudicotyledons</taxon>
        <taxon>Gunneridae</taxon>
        <taxon>Pentapetalae</taxon>
        <taxon>rosids</taxon>
        <taxon>malvids</taxon>
        <taxon>Malvales</taxon>
        <taxon>Malvaceae</taxon>
        <taxon>Malvoideae</taxon>
        <taxon>Hibiscus</taxon>
    </lineage>
</organism>